<evidence type="ECO:0000256" key="1">
    <source>
        <dbReference type="SAM" id="MobiDB-lite"/>
    </source>
</evidence>
<reference evidence="2" key="1">
    <citation type="journal article" date="2014" name="Int. J. Syst. Evol. Microbiol.">
        <title>Complete genome sequence of Corynebacterium casei LMG S-19264T (=DSM 44701T), isolated from a smear-ripened cheese.</title>
        <authorList>
            <consortium name="US DOE Joint Genome Institute (JGI-PGF)"/>
            <person name="Walter F."/>
            <person name="Albersmeier A."/>
            <person name="Kalinowski J."/>
            <person name="Ruckert C."/>
        </authorList>
    </citation>
    <scope>NUCLEOTIDE SEQUENCE</scope>
    <source>
        <strain evidence="2">CGMCC 4.7403</strain>
    </source>
</reference>
<name>A0A919LE44_9ACTN</name>
<accession>A0A919LE44</accession>
<protein>
    <recommendedName>
        <fullName evidence="4">Nucleopolyhedrovirus P10 family protein</fullName>
    </recommendedName>
</protein>
<feature type="region of interest" description="Disordered" evidence="1">
    <location>
        <begin position="137"/>
        <end position="158"/>
    </location>
</feature>
<organism evidence="2 3">
    <name type="scientific">Streptomyces capitiformicae</name>
    <dbReference type="NCBI Taxonomy" id="2014920"/>
    <lineage>
        <taxon>Bacteria</taxon>
        <taxon>Bacillati</taxon>
        <taxon>Actinomycetota</taxon>
        <taxon>Actinomycetes</taxon>
        <taxon>Kitasatosporales</taxon>
        <taxon>Streptomycetaceae</taxon>
        <taxon>Streptomyces</taxon>
    </lineage>
</organism>
<gene>
    <name evidence="2" type="ORF">GCM10017771_39180</name>
</gene>
<proteinExistence type="predicted"/>
<evidence type="ECO:0008006" key="4">
    <source>
        <dbReference type="Google" id="ProtNLM"/>
    </source>
</evidence>
<dbReference type="AlphaFoldDB" id="A0A919LE44"/>
<reference evidence="2" key="2">
    <citation type="submission" date="2020-09" db="EMBL/GenBank/DDBJ databases">
        <authorList>
            <person name="Sun Q."/>
            <person name="Zhou Y."/>
        </authorList>
    </citation>
    <scope>NUCLEOTIDE SEQUENCE</scope>
    <source>
        <strain evidence="2">CGMCC 4.7403</strain>
    </source>
</reference>
<comment type="caution">
    <text evidence="2">The sequence shown here is derived from an EMBL/GenBank/DDBJ whole genome shotgun (WGS) entry which is preliminary data.</text>
</comment>
<dbReference type="RefSeq" id="WP_189783748.1">
    <property type="nucleotide sequence ID" value="NZ_BNAT01000012.1"/>
</dbReference>
<sequence>MTADEWTKAVRRQLGLGRVLPLGGPRDGAWITEEAAAAVLRRVTASMRGVALGALRISLAEPEQSYAPAVPPPPSALPPGPLRITADFLAAAHPAAEPFPAAATRLRAALATAATERLGLTVTEVDLRVTGLLDSDEVPVRPSEEPAVVQPPPSGDDEESRVAAAALSVPGVTHLTGALGGLGHAVHIDDAGPALPRRHVRVELAVTEEHRSLDVARKVRTAVRDALPDHPTVTVLITAVLITAVDITAAG</sequence>
<dbReference type="Proteomes" id="UP000603227">
    <property type="component" value="Unassembled WGS sequence"/>
</dbReference>
<keyword evidence="3" id="KW-1185">Reference proteome</keyword>
<evidence type="ECO:0000313" key="2">
    <source>
        <dbReference type="EMBL" id="GHH89276.1"/>
    </source>
</evidence>
<evidence type="ECO:0000313" key="3">
    <source>
        <dbReference type="Proteomes" id="UP000603227"/>
    </source>
</evidence>
<dbReference type="EMBL" id="BNAT01000012">
    <property type="protein sequence ID" value="GHH89276.1"/>
    <property type="molecule type" value="Genomic_DNA"/>
</dbReference>